<evidence type="ECO:0000313" key="2">
    <source>
        <dbReference type="EnsemblMetazoa" id="GBRI015960-PA"/>
    </source>
</evidence>
<sequence>MESFPSVNEEINEEIIKTISQKWELTQEDLKRQFTEAELKMLCMKHKTRVDMWKCNPVNEMKEKLEKDGRFKQRPVSYCIRLIAKGVNKYKRKIMYDPKVLQEWRKEDWRDRLKNSILSLELWFAEEKENQESIELERAVEESLELMLQEEYDVTSLLQNSEVENELQEFGHLDNGLPGSSKRTAQPTSQVDTQITSEINPEEVRTEIAEILDFNTESLSLNTQNVFESEVFSAPTNYDDFNRRISLTSTQSQKPNNPIIF</sequence>
<feature type="compositionally biased region" description="Polar residues" evidence="1">
    <location>
        <begin position="181"/>
        <end position="195"/>
    </location>
</feature>
<feature type="region of interest" description="Disordered" evidence="1">
    <location>
        <begin position="172"/>
        <end position="195"/>
    </location>
</feature>
<name>A0A1A9WDV5_9MUSC</name>
<protein>
    <submittedName>
        <fullName evidence="2">Uncharacterized protein</fullName>
    </submittedName>
</protein>
<proteinExistence type="predicted"/>
<dbReference type="Proteomes" id="UP000091820">
    <property type="component" value="Unassembled WGS sequence"/>
</dbReference>
<dbReference type="AlphaFoldDB" id="A0A1A9WDV5"/>
<accession>A0A1A9WDV5</accession>
<evidence type="ECO:0000313" key="3">
    <source>
        <dbReference type="Proteomes" id="UP000091820"/>
    </source>
</evidence>
<evidence type="ECO:0000256" key="1">
    <source>
        <dbReference type="SAM" id="MobiDB-lite"/>
    </source>
</evidence>
<dbReference type="STRING" id="37001.A0A1A9WDV5"/>
<dbReference type="VEuPathDB" id="VectorBase:GBRI015960"/>
<dbReference type="EnsemblMetazoa" id="GBRI015960-RA">
    <property type="protein sequence ID" value="GBRI015960-PA"/>
    <property type="gene ID" value="GBRI015960"/>
</dbReference>
<reference evidence="3" key="1">
    <citation type="submission" date="2014-03" db="EMBL/GenBank/DDBJ databases">
        <authorList>
            <person name="Aksoy S."/>
            <person name="Warren W."/>
            <person name="Wilson R.K."/>
        </authorList>
    </citation>
    <scope>NUCLEOTIDE SEQUENCE [LARGE SCALE GENOMIC DNA]</scope>
    <source>
        <strain evidence="3">IAEA</strain>
    </source>
</reference>
<keyword evidence="3" id="KW-1185">Reference proteome</keyword>
<organism evidence="2 3">
    <name type="scientific">Glossina brevipalpis</name>
    <dbReference type="NCBI Taxonomy" id="37001"/>
    <lineage>
        <taxon>Eukaryota</taxon>
        <taxon>Metazoa</taxon>
        <taxon>Ecdysozoa</taxon>
        <taxon>Arthropoda</taxon>
        <taxon>Hexapoda</taxon>
        <taxon>Insecta</taxon>
        <taxon>Pterygota</taxon>
        <taxon>Neoptera</taxon>
        <taxon>Endopterygota</taxon>
        <taxon>Diptera</taxon>
        <taxon>Brachycera</taxon>
        <taxon>Muscomorpha</taxon>
        <taxon>Hippoboscoidea</taxon>
        <taxon>Glossinidae</taxon>
        <taxon>Glossina</taxon>
    </lineage>
</organism>
<reference evidence="2" key="2">
    <citation type="submission" date="2020-05" db="UniProtKB">
        <authorList>
            <consortium name="EnsemblMetazoa"/>
        </authorList>
    </citation>
    <scope>IDENTIFICATION</scope>
    <source>
        <strain evidence="2">IAEA</strain>
    </source>
</reference>